<evidence type="ECO:0000313" key="1">
    <source>
        <dbReference type="EMBL" id="CAH8247898.1"/>
    </source>
</evidence>
<dbReference type="EMBL" id="CALYLO010000008">
    <property type="protein sequence ID" value="CAH8247898.1"/>
    <property type="molecule type" value="Genomic_DNA"/>
</dbReference>
<accession>A0ABN8U9M8</accession>
<proteinExistence type="predicted"/>
<name>A0ABN8U9M8_9BACL</name>
<reference evidence="1" key="1">
    <citation type="submission" date="2022-06" db="EMBL/GenBank/DDBJ databases">
        <authorList>
            <person name="Dietemann V."/>
            <person name="Ory F."/>
            <person name="Dainat B."/>
            <person name="Oberhansli S."/>
        </authorList>
    </citation>
    <scope>NUCLEOTIDE SEQUENCE</scope>
    <source>
        <strain evidence="1">Ena-SAMPLE-TAB-26-04-2022-14:26:32:270-5432</strain>
    </source>
</reference>
<comment type="caution">
    <text evidence="1">The sequence shown here is derived from an EMBL/GenBank/DDBJ whole genome shotgun (WGS) entry which is preliminary data.</text>
</comment>
<sequence length="62" mass="6836">MRNGKLAELTLYPLELGGERPRYRRGCPQLAASCEVLTRMAVLSEPFGVTIQVDDGVGKVSW</sequence>
<evidence type="ECO:0000313" key="2">
    <source>
        <dbReference type="Proteomes" id="UP001154322"/>
    </source>
</evidence>
<dbReference type="Proteomes" id="UP001154322">
    <property type="component" value="Unassembled WGS sequence"/>
</dbReference>
<gene>
    <name evidence="1" type="ORF">WJ0W_005153</name>
</gene>
<organism evidence="1 2">
    <name type="scientific">Paenibacillus melissococcoides</name>
    <dbReference type="NCBI Taxonomy" id="2912268"/>
    <lineage>
        <taxon>Bacteria</taxon>
        <taxon>Bacillati</taxon>
        <taxon>Bacillota</taxon>
        <taxon>Bacilli</taxon>
        <taxon>Bacillales</taxon>
        <taxon>Paenibacillaceae</taxon>
        <taxon>Paenibacillus</taxon>
    </lineage>
</organism>
<protein>
    <submittedName>
        <fullName evidence="1">Uncharacterized protein</fullName>
    </submittedName>
</protein>
<dbReference type="RefSeq" id="WP_213427847.1">
    <property type="nucleotide sequence ID" value="NZ_AP031286.1"/>
</dbReference>
<keyword evidence="2" id="KW-1185">Reference proteome</keyword>